<proteinExistence type="predicted"/>
<name>A0A512E4H6_9PROT</name>
<protein>
    <submittedName>
        <fullName evidence="2">Uncharacterized protein</fullName>
    </submittedName>
</protein>
<evidence type="ECO:0000313" key="3">
    <source>
        <dbReference type="Proteomes" id="UP000321523"/>
    </source>
</evidence>
<feature type="region of interest" description="Disordered" evidence="1">
    <location>
        <begin position="1"/>
        <end position="39"/>
    </location>
</feature>
<evidence type="ECO:0000313" key="2">
    <source>
        <dbReference type="EMBL" id="GEO43646.1"/>
    </source>
</evidence>
<evidence type="ECO:0000256" key="1">
    <source>
        <dbReference type="SAM" id="MobiDB-lite"/>
    </source>
</evidence>
<comment type="caution">
    <text evidence="2">The sequence shown here is derived from an EMBL/GenBank/DDBJ whole genome shotgun (WGS) entry which is preliminary data.</text>
</comment>
<dbReference type="EMBL" id="BJYZ01000116">
    <property type="protein sequence ID" value="GEO43646.1"/>
    <property type="molecule type" value="Genomic_DNA"/>
</dbReference>
<dbReference type="OrthoDB" id="7272897at2"/>
<dbReference type="AlphaFoldDB" id="A0A512E4H6"/>
<reference evidence="2 3" key="1">
    <citation type="submission" date="2019-07" db="EMBL/GenBank/DDBJ databases">
        <title>Whole genome shotgun sequence of Skermanella aerolata NBRC 106429.</title>
        <authorList>
            <person name="Hosoyama A."/>
            <person name="Uohara A."/>
            <person name="Ohji S."/>
            <person name="Ichikawa N."/>
        </authorList>
    </citation>
    <scope>NUCLEOTIDE SEQUENCE [LARGE SCALE GENOMIC DNA]</scope>
    <source>
        <strain evidence="2 3">NBRC 106429</strain>
    </source>
</reference>
<dbReference type="RefSeq" id="WP_044437687.1">
    <property type="nucleotide sequence ID" value="NZ_BJYZ01000116.1"/>
</dbReference>
<gene>
    <name evidence="2" type="ORF">SAE02_77940</name>
</gene>
<accession>A0A512E4H6</accession>
<dbReference type="Proteomes" id="UP000321523">
    <property type="component" value="Unassembled WGS sequence"/>
</dbReference>
<keyword evidence="3" id="KW-1185">Reference proteome</keyword>
<organism evidence="2 3">
    <name type="scientific">Skermanella aerolata</name>
    <dbReference type="NCBI Taxonomy" id="393310"/>
    <lineage>
        <taxon>Bacteria</taxon>
        <taxon>Pseudomonadati</taxon>
        <taxon>Pseudomonadota</taxon>
        <taxon>Alphaproteobacteria</taxon>
        <taxon>Rhodospirillales</taxon>
        <taxon>Azospirillaceae</taxon>
        <taxon>Skermanella</taxon>
    </lineage>
</organism>
<sequence length="98" mass="11189">MAIKMPKKAQDTAPSPEEFIAGATAVPPPAPPTEHLPWRDPRIRDDLRVQVNAKLPEKLMVQFNWLANRLGTKKQDALERALREWTHSRMRELGVDPD</sequence>